<organism evidence="2">
    <name type="scientific">mine drainage metagenome</name>
    <dbReference type="NCBI Taxonomy" id="410659"/>
    <lineage>
        <taxon>unclassified sequences</taxon>
        <taxon>metagenomes</taxon>
        <taxon>ecological metagenomes</taxon>
    </lineage>
</organism>
<feature type="compositionally biased region" description="Pro residues" evidence="1">
    <location>
        <begin position="60"/>
        <end position="72"/>
    </location>
</feature>
<feature type="region of interest" description="Disordered" evidence="1">
    <location>
        <begin position="43"/>
        <end position="88"/>
    </location>
</feature>
<gene>
    <name evidence="2" type="ORF">GALL_152240</name>
</gene>
<dbReference type="AlphaFoldDB" id="A0A1J5S3U1"/>
<protein>
    <submittedName>
        <fullName evidence="2">Uncharacterized protein</fullName>
    </submittedName>
</protein>
<reference evidence="2" key="1">
    <citation type="submission" date="2016-10" db="EMBL/GenBank/DDBJ databases">
        <title>Sequence of Gallionella enrichment culture.</title>
        <authorList>
            <person name="Poehlein A."/>
            <person name="Muehling M."/>
            <person name="Daniel R."/>
        </authorList>
    </citation>
    <scope>NUCLEOTIDE SEQUENCE</scope>
</reference>
<feature type="compositionally biased region" description="Basic and acidic residues" evidence="1">
    <location>
        <begin position="44"/>
        <end position="56"/>
    </location>
</feature>
<comment type="caution">
    <text evidence="2">The sequence shown here is derived from an EMBL/GenBank/DDBJ whole genome shotgun (WGS) entry which is preliminary data.</text>
</comment>
<accession>A0A1J5S3U1</accession>
<name>A0A1J5S3U1_9ZZZZ</name>
<proteinExistence type="predicted"/>
<dbReference type="EMBL" id="MLJW01000072">
    <property type="protein sequence ID" value="OIR02770.1"/>
    <property type="molecule type" value="Genomic_DNA"/>
</dbReference>
<sequence length="130" mass="13326">MDPRQLLADTAARLRALLTGTQANQRQIGGTLRAALAAHASKVRASDAARAAEQKQAKPYQPPPTPEAPAAPAPRAAPAAPSAAAGMQFTPADEKASIDGALAVGVAVAALAIENMRERAERAQDNDLSL</sequence>
<feature type="compositionally biased region" description="Low complexity" evidence="1">
    <location>
        <begin position="73"/>
        <end position="85"/>
    </location>
</feature>
<evidence type="ECO:0000313" key="2">
    <source>
        <dbReference type="EMBL" id="OIR02770.1"/>
    </source>
</evidence>
<evidence type="ECO:0000256" key="1">
    <source>
        <dbReference type="SAM" id="MobiDB-lite"/>
    </source>
</evidence>